<accession>A0A1B1UJS0</accession>
<keyword evidence="3" id="KW-1185">Reference proteome</keyword>
<reference evidence="2 3" key="1">
    <citation type="submission" date="2016-07" db="EMBL/GenBank/DDBJ databases">
        <title>Complete genome sequence of Bradyrhizobium icense LMTR 13T, a potential inoculant strain isolated from lima bean (Phaseolus lunatus) in Peru.</title>
        <authorList>
            <person name="Ormeno-Orrillo E."/>
            <person name="Duran D."/>
            <person name="Rogel M.A."/>
            <person name="Rey L."/>
            <person name="Imperial J."/>
            <person name="Ruiz-Argueso T."/>
            <person name="Martinez-Romero E."/>
        </authorList>
    </citation>
    <scope>NUCLEOTIDE SEQUENCE [LARGE SCALE GENOMIC DNA]</scope>
    <source>
        <strain evidence="2 3">LMTR 13</strain>
    </source>
</reference>
<dbReference type="EMBL" id="CP016428">
    <property type="protein sequence ID" value="ANW03021.1"/>
    <property type="molecule type" value="Genomic_DNA"/>
</dbReference>
<dbReference type="SUPFAM" id="SSF52833">
    <property type="entry name" value="Thioredoxin-like"/>
    <property type="match status" value="1"/>
</dbReference>
<dbReference type="Gene3D" id="1.20.1050.10">
    <property type="match status" value="1"/>
</dbReference>
<dbReference type="CDD" id="cd03205">
    <property type="entry name" value="GST_C_6"/>
    <property type="match status" value="1"/>
</dbReference>
<dbReference type="PANTHER" id="PTHR42673">
    <property type="entry name" value="MALEYLACETOACETATE ISOMERASE"/>
    <property type="match status" value="1"/>
</dbReference>
<dbReference type="InterPro" id="IPR036282">
    <property type="entry name" value="Glutathione-S-Trfase_C_sf"/>
</dbReference>
<dbReference type="GO" id="GO:0006749">
    <property type="term" value="P:glutathione metabolic process"/>
    <property type="evidence" value="ECO:0007669"/>
    <property type="project" value="TreeGrafter"/>
</dbReference>
<dbReference type="Gene3D" id="3.40.30.10">
    <property type="entry name" value="Glutaredoxin"/>
    <property type="match status" value="1"/>
</dbReference>
<protein>
    <submittedName>
        <fullName evidence="2">Glutathione S-transferase</fullName>
    </submittedName>
</protein>
<evidence type="ECO:0000313" key="3">
    <source>
        <dbReference type="Proteomes" id="UP000092839"/>
    </source>
</evidence>
<dbReference type="PANTHER" id="PTHR42673:SF4">
    <property type="entry name" value="MALEYLACETOACETATE ISOMERASE"/>
    <property type="match status" value="1"/>
</dbReference>
<dbReference type="KEGG" id="bic:LMTR13_25575"/>
<proteinExistence type="predicted"/>
<dbReference type="InterPro" id="IPR004045">
    <property type="entry name" value="Glutathione_S-Trfase_N"/>
</dbReference>
<dbReference type="Proteomes" id="UP000092839">
    <property type="component" value="Chromosome"/>
</dbReference>
<dbReference type="GO" id="GO:0016034">
    <property type="term" value="F:maleylacetoacetate isomerase activity"/>
    <property type="evidence" value="ECO:0007669"/>
    <property type="project" value="TreeGrafter"/>
</dbReference>
<keyword evidence="2" id="KW-0808">Transferase</keyword>
<dbReference type="RefSeq" id="WP_065730212.1">
    <property type="nucleotide sequence ID" value="NZ_CP016428.1"/>
</dbReference>
<dbReference type="STRING" id="1274631.LMTR13_25575"/>
<feature type="domain" description="GST N-terminal" evidence="1">
    <location>
        <begin position="1"/>
        <end position="81"/>
    </location>
</feature>
<name>A0A1B1UJS0_9BRAD</name>
<dbReference type="GO" id="GO:0004364">
    <property type="term" value="F:glutathione transferase activity"/>
    <property type="evidence" value="ECO:0007669"/>
    <property type="project" value="TreeGrafter"/>
</dbReference>
<sequence length="203" mass="22621">MMILYWHPASPYVRKIRIAVQLLGLAGRFEMRDADVNDPGDPLRQQNPLSKVPTLVRENGSALYDSPVILEYLDHLAGGGCIIPREPEARFAALRLQALCDGALDANYLLMCEDWYRTPEQRVARWVDKQAGKIERALDTLEAAPPDLSGMPNVGQIALACLLGYRDFRFDGTWRETHPRLHAWYDAFAAAVPAFAATIPSSG</sequence>
<organism evidence="2 3">
    <name type="scientific">Bradyrhizobium icense</name>
    <dbReference type="NCBI Taxonomy" id="1274631"/>
    <lineage>
        <taxon>Bacteria</taxon>
        <taxon>Pseudomonadati</taxon>
        <taxon>Pseudomonadota</taxon>
        <taxon>Alphaproteobacteria</taxon>
        <taxon>Hyphomicrobiales</taxon>
        <taxon>Nitrobacteraceae</taxon>
        <taxon>Bradyrhizobium</taxon>
    </lineage>
</organism>
<evidence type="ECO:0000313" key="2">
    <source>
        <dbReference type="EMBL" id="ANW03021.1"/>
    </source>
</evidence>
<dbReference type="SUPFAM" id="SSF47616">
    <property type="entry name" value="GST C-terminal domain-like"/>
    <property type="match status" value="1"/>
</dbReference>
<dbReference type="Pfam" id="PF13410">
    <property type="entry name" value="GST_C_2"/>
    <property type="match status" value="1"/>
</dbReference>
<dbReference type="PROSITE" id="PS50404">
    <property type="entry name" value="GST_NTER"/>
    <property type="match status" value="1"/>
</dbReference>
<dbReference type="Pfam" id="PF13417">
    <property type="entry name" value="GST_N_3"/>
    <property type="match status" value="1"/>
</dbReference>
<dbReference type="AlphaFoldDB" id="A0A1B1UJS0"/>
<dbReference type="InterPro" id="IPR036249">
    <property type="entry name" value="Thioredoxin-like_sf"/>
</dbReference>
<dbReference type="GO" id="GO:0006559">
    <property type="term" value="P:L-phenylalanine catabolic process"/>
    <property type="evidence" value="ECO:0007669"/>
    <property type="project" value="TreeGrafter"/>
</dbReference>
<evidence type="ECO:0000259" key="1">
    <source>
        <dbReference type="PROSITE" id="PS50404"/>
    </source>
</evidence>
<gene>
    <name evidence="2" type="ORF">LMTR13_25575</name>
</gene>
<dbReference type="OrthoDB" id="9795329at2"/>